<reference evidence="2" key="1">
    <citation type="submission" date="2020-06" db="EMBL/GenBank/DDBJ databases">
        <authorList>
            <person name="Li T."/>
            <person name="Hu X."/>
            <person name="Zhang T."/>
            <person name="Song X."/>
            <person name="Zhang H."/>
            <person name="Dai N."/>
            <person name="Sheng W."/>
            <person name="Hou X."/>
            <person name="Wei L."/>
        </authorList>
    </citation>
    <scope>NUCLEOTIDE SEQUENCE</scope>
    <source>
        <strain evidence="2">G02</strain>
        <tissue evidence="2">Leaf</tissue>
    </source>
</reference>
<gene>
    <name evidence="2" type="ORF">Sradi_4392800</name>
</gene>
<name>A0AAW2NP05_SESRA</name>
<dbReference type="AlphaFoldDB" id="A0AAW2NP05"/>
<evidence type="ECO:0000313" key="2">
    <source>
        <dbReference type="EMBL" id="KAL0345615.1"/>
    </source>
</evidence>
<feature type="region of interest" description="Disordered" evidence="1">
    <location>
        <begin position="1"/>
        <end position="21"/>
    </location>
</feature>
<comment type="caution">
    <text evidence="2">The sequence shown here is derived from an EMBL/GenBank/DDBJ whole genome shotgun (WGS) entry which is preliminary data.</text>
</comment>
<evidence type="ECO:0000256" key="1">
    <source>
        <dbReference type="SAM" id="MobiDB-lite"/>
    </source>
</evidence>
<sequence length="50" mass="5580">MYSTDESLRYVGENLGDDPSEAMSKRLASTLPSYVAGRRWSLRQAASSIR</sequence>
<protein>
    <submittedName>
        <fullName evidence="2">Uncharacterized protein</fullName>
    </submittedName>
</protein>
<accession>A0AAW2NP05</accession>
<reference evidence="2" key="2">
    <citation type="journal article" date="2024" name="Plant">
        <title>Genomic evolution and insights into agronomic trait innovations of Sesamum species.</title>
        <authorList>
            <person name="Miao H."/>
            <person name="Wang L."/>
            <person name="Qu L."/>
            <person name="Liu H."/>
            <person name="Sun Y."/>
            <person name="Le M."/>
            <person name="Wang Q."/>
            <person name="Wei S."/>
            <person name="Zheng Y."/>
            <person name="Lin W."/>
            <person name="Duan Y."/>
            <person name="Cao H."/>
            <person name="Xiong S."/>
            <person name="Wang X."/>
            <person name="Wei L."/>
            <person name="Li C."/>
            <person name="Ma Q."/>
            <person name="Ju M."/>
            <person name="Zhao R."/>
            <person name="Li G."/>
            <person name="Mu C."/>
            <person name="Tian Q."/>
            <person name="Mei H."/>
            <person name="Zhang T."/>
            <person name="Gao T."/>
            <person name="Zhang H."/>
        </authorList>
    </citation>
    <scope>NUCLEOTIDE SEQUENCE</scope>
    <source>
        <strain evidence="2">G02</strain>
    </source>
</reference>
<proteinExistence type="predicted"/>
<dbReference type="EMBL" id="JACGWJ010000019">
    <property type="protein sequence ID" value="KAL0345615.1"/>
    <property type="molecule type" value="Genomic_DNA"/>
</dbReference>
<organism evidence="2">
    <name type="scientific">Sesamum radiatum</name>
    <name type="common">Black benniseed</name>
    <dbReference type="NCBI Taxonomy" id="300843"/>
    <lineage>
        <taxon>Eukaryota</taxon>
        <taxon>Viridiplantae</taxon>
        <taxon>Streptophyta</taxon>
        <taxon>Embryophyta</taxon>
        <taxon>Tracheophyta</taxon>
        <taxon>Spermatophyta</taxon>
        <taxon>Magnoliopsida</taxon>
        <taxon>eudicotyledons</taxon>
        <taxon>Gunneridae</taxon>
        <taxon>Pentapetalae</taxon>
        <taxon>asterids</taxon>
        <taxon>lamiids</taxon>
        <taxon>Lamiales</taxon>
        <taxon>Pedaliaceae</taxon>
        <taxon>Sesamum</taxon>
    </lineage>
</organism>